<reference evidence="4 6" key="1">
    <citation type="submission" date="2016-10" db="EMBL/GenBank/DDBJ databases">
        <authorList>
            <person name="Varghese N."/>
            <person name="Submissions S."/>
        </authorList>
    </citation>
    <scope>NUCLEOTIDE SEQUENCE [LARGE SCALE GENOMIC DNA]</scope>
    <source>
        <strain evidence="4 6">NLAE-zl-C224</strain>
    </source>
</reference>
<evidence type="ECO:0000313" key="7">
    <source>
        <dbReference type="Proteomes" id="UP000250223"/>
    </source>
</evidence>
<dbReference type="Proteomes" id="UP000198811">
    <property type="component" value="Unassembled WGS sequence"/>
</dbReference>
<name>A0A240AX48_CLOCO</name>
<feature type="domain" description="Calcineurin-like phosphoesterase" evidence="3">
    <location>
        <begin position="1"/>
        <end position="147"/>
    </location>
</feature>
<comment type="similarity">
    <text evidence="1 2">Belongs to the metallophosphoesterase superfamily. YfcE family.</text>
</comment>
<protein>
    <recommendedName>
        <fullName evidence="2">Phosphoesterase</fullName>
        <ecNumber evidence="2">3.1.4.-</ecNumber>
    </recommendedName>
</protein>
<proteinExistence type="inferred from homology"/>
<comment type="cofactor">
    <cofactor evidence="2">
        <name>a divalent metal cation</name>
        <dbReference type="ChEBI" id="CHEBI:60240"/>
    </cofactor>
</comment>
<keyword evidence="2" id="KW-0479">Metal-binding</keyword>
<evidence type="ECO:0000256" key="2">
    <source>
        <dbReference type="RuleBase" id="RU362039"/>
    </source>
</evidence>
<keyword evidence="5" id="KW-0378">Hydrolase</keyword>
<dbReference type="EC" id="3.1.4.-" evidence="2"/>
<dbReference type="Pfam" id="PF12850">
    <property type="entry name" value="Metallophos_2"/>
    <property type="match status" value="1"/>
</dbReference>
<dbReference type="InterPro" id="IPR000979">
    <property type="entry name" value="Phosphodiesterase_MJ0936/Vps29"/>
</dbReference>
<dbReference type="EMBL" id="UAWC01000028">
    <property type="protein sequence ID" value="SQB37176.1"/>
    <property type="molecule type" value="Genomic_DNA"/>
</dbReference>
<evidence type="ECO:0000259" key="3">
    <source>
        <dbReference type="Pfam" id="PF12850"/>
    </source>
</evidence>
<evidence type="ECO:0000313" key="5">
    <source>
        <dbReference type="EMBL" id="SQB37176.1"/>
    </source>
</evidence>
<accession>A0A240AX48</accession>
<dbReference type="NCBIfam" id="TIGR00040">
    <property type="entry name" value="yfcE"/>
    <property type="match status" value="1"/>
</dbReference>
<dbReference type="RefSeq" id="WP_089863517.1">
    <property type="nucleotide sequence ID" value="NZ_CP173238.1"/>
</dbReference>
<dbReference type="EMBL" id="FNGL01000002">
    <property type="protein sequence ID" value="SDK90754.1"/>
    <property type="molecule type" value="Genomic_DNA"/>
</dbReference>
<reference evidence="5 7" key="2">
    <citation type="submission" date="2018-06" db="EMBL/GenBank/DDBJ databases">
        <authorList>
            <consortium name="Pathogen Informatics"/>
            <person name="Doyle S."/>
        </authorList>
    </citation>
    <scope>NUCLEOTIDE SEQUENCE [LARGE SCALE GENOMIC DNA]</scope>
    <source>
        <strain evidence="5 7">NCTC13028</strain>
    </source>
</reference>
<dbReference type="InterPro" id="IPR024654">
    <property type="entry name" value="Calcineurin-like_PHP_lpxH"/>
</dbReference>
<dbReference type="AlphaFoldDB" id="A0A240AX48"/>
<organism evidence="5 7">
    <name type="scientific">Clostridium cochlearium</name>
    <dbReference type="NCBI Taxonomy" id="1494"/>
    <lineage>
        <taxon>Bacteria</taxon>
        <taxon>Bacillati</taxon>
        <taxon>Bacillota</taxon>
        <taxon>Clostridia</taxon>
        <taxon>Eubacteriales</taxon>
        <taxon>Clostridiaceae</taxon>
        <taxon>Clostridium</taxon>
    </lineage>
</organism>
<dbReference type="OrthoDB" id="9800565at2"/>
<evidence type="ECO:0000256" key="1">
    <source>
        <dbReference type="ARBA" id="ARBA00008950"/>
    </source>
</evidence>
<gene>
    <name evidence="5" type="ORF">NCTC13028_02614</name>
    <name evidence="4" type="ORF">SAMN05216497_102123</name>
</gene>
<dbReference type="GO" id="GO:0016787">
    <property type="term" value="F:hydrolase activity"/>
    <property type="evidence" value="ECO:0007669"/>
    <property type="project" value="UniProtKB-UniRule"/>
</dbReference>
<dbReference type="PANTHER" id="PTHR11124">
    <property type="entry name" value="VACUOLAR SORTING PROTEIN VPS29"/>
    <property type="match status" value="1"/>
</dbReference>
<evidence type="ECO:0000313" key="6">
    <source>
        <dbReference type="Proteomes" id="UP000198811"/>
    </source>
</evidence>
<dbReference type="STRING" id="1494.SAMN05216497_102123"/>
<dbReference type="SUPFAM" id="SSF56300">
    <property type="entry name" value="Metallo-dependent phosphatases"/>
    <property type="match status" value="1"/>
</dbReference>
<keyword evidence="6" id="KW-1185">Reference proteome</keyword>
<dbReference type="GeneID" id="70577957"/>
<dbReference type="InterPro" id="IPR029052">
    <property type="entry name" value="Metallo-depent_PP-like"/>
</dbReference>
<dbReference type="GO" id="GO:0046872">
    <property type="term" value="F:metal ion binding"/>
    <property type="evidence" value="ECO:0007669"/>
    <property type="project" value="UniProtKB-KW"/>
</dbReference>
<dbReference type="Proteomes" id="UP000250223">
    <property type="component" value="Unassembled WGS sequence"/>
</dbReference>
<evidence type="ECO:0000313" key="4">
    <source>
        <dbReference type="EMBL" id="SDK90754.1"/>
    </source>
</evidence>
<dbReference type="Gene3D" id="3.60.21.10">
    <property type="match status" value="1"/>
</dbReference>
<sequence length="157" mass="17789">MLIGVVSDIHRQTWIVERVMEVLGNIDVLIHLGDNIQDVKEIKKFFKGKILNVKGNCDYSNSIPSDIIEGIDGHRFLITHGHNYDVKYSLTRLKEKALKEKADIVLYGHTHISKIIYEEGIWFINPGSPVLARDGKNSVALIEIKNDSINPSIKSIR</sequence>